<accession>A0ABS9T1B4</accession>
<comment type="caution">
    <text evidence="3">The sequence shown here is derived from an EMBL/GenBank/DDBJ whole genome shotgun (WGS) entry which is preliminary data.</text>
</comment>
<reference evidence="3" key="2">
    <citation type="journal article" date="2023" name="Int. J. Syst. Evol. Microbiol.">
        <title>Streptomyces marispadix sp. nov., isolated from marine beach sediment of the Northern Coast of Portugal.</title>
        <authorList>
            <person name="dos Santos J.D.N."/>
            <person name="Vitorino I.R."/>
            <person name="Kallscheuer N."/>
            <person name="Srivastava A."/>
            <person name="Krautwurst S."/>
            <person name="Marz M."/>
            <person name="Jogler C."/>
            <person name="Lobo Da Cunha A."/>
            <person name="Catita J."/>
            <person name="Goncalves H."/>
            <person name="Gonzalez I."/>
            <person name="Reyes F."/>
            <person name="Lage O.M."/>
        </authorList>
    </citation>
    <scope>NUCLEOTIDE SEQUENCE</scope>
    <source>
        <strain evidence="3">M600PL45_2</strain>
    </source>
</reference>
<feature type="region of interest" description="Disordered" evidence="1">
    <location>
        <begin position="1"/>
        <end position="20"/>
    </location>
</feature>
<dbReference type="InterPro" id="IPR005561">
    <property type="entry name" value="ANTAR"/>
</dbReference>
<dbReference type="Gene3D" id="1.10.10.10">
    <property type="entry name" value="Winged helix-like DNA-binding domain superfamily/Winged helix DNA-binding domain"/>
    <property type="match status" value="1"/>
</dbReference>
<protein>
    <submittedName>
        <fullName evidence="3">ANTAR domain-containing protein</fullName>
    </submittedName>
</protein>
<evidence type="ECO:0000256" key="1">
    <source>
        <dbReference type="SAM" id="MobiDB-lite"/>
    </source>
</evidence>
<evidence type="ECO:0000259" key="2">
    <source>
        <dbReference type="SMART" id="SM01012"/>
    </source>
</evidence>
<dbReference type="Proteomes" id="UP001166784">
    <property type="component" value="Unassembled WGS sequence"/>
</dbReference>
<evidence type="ECO:0000313" key="3">
    <source>
        <dbReference type="EMBL" id="MCH6162326.1"/>
    </source>
</evidence>
<dbReference type="SMART" id="SM01012">
    <property type="entry name" value="ANTAR"/>
    <property type="match status" value="1"/>
</dbReference>
<proteinExistence type="predicted"/>
<gene>
    <name evidence="3" type="ORF">MMA15_18625</name>
</gene>
<sequence>MNCAEHPGNELGPQQDDSFRRETIERAQDALMCAHGCSAQVAAGILAGVARSSGVALHAVAENVLAVADSNSQSPPDAIRAAITCALRNVLS</sequence>
<keyword evidence="4" id="KW-1185">Reference proteome</keyword>
<dbReference type="EMBL" id="JAKWJU010000002">
    <property type="protein sequence ID" value="MCH6162326.1"/>
    <property type="molecule type" value="Genomic_DNA"/>
</dbReference>
<name>A0ABS9T1B4_9ACTN</name>
<organism evidence="3 4">
    <name type="scientific">Streptomyces marispadix</name>
    <dbReference type="NCBI Taxonomy" id="2922868"/>
    <lineage>
        <taxon>Bacteria</taxon>
        <taxon>Bacillati</taxon>
        <taxon>Actinomycetota</taxon>
        <taxon>Actinomycetes</taxon>
        <taxon>Kitasatosporales</taxon>
        <taxon>Streptomycetaceae</taxon>
        <taxon>Streptomyces</taxon>
    </lineage>
</organism>
<evidence type="ECO:0000313" key="4">
    <source>
        <dbReference type="Proteomes" id="UP001166784"/>
    </source>
</evidence>
<feature type="domain" description="ANTAR" evidence="2">
    <location>
        <begin position="15"/>
        <end position="65"/>
    </location>
</feature>
<dbReference type="Pfam" id="PF03861">
    <property type="entry name" value="ANTAR"/>
    <property type="match status" value="1"/>
</dbReference>
<dbReference type="InterPro" id="IPR036388">
    <property type="entry name" value="WH-like_DNA-bd_sf"/>
</dbReference>
<dbReference type="RefSeq" id="WP_241061231.1">
    <property type="nucleotide sequence ID" value="NZ_JAKWJU010000002.1"/>
</dbReference>
<reference evidence="3" key="1">
    <citation type="submission" date="2022-03" db="EMBL/GenBank/DDBJ databases">
        <authorList>
            <person name="Santos J.D.N."/>
            <person name="Kallscheuer N."/>
            <person name="Jogler C."/>
            <person name="Lage O.M."/>
        </authorList>
    </citation>
    <scope>NUCLEOTIDE SEQUENCE</scope>
    <source>
        <strain evidence="3">M600PL45_2</strain>
    </source>
</reference>